<evidence type="ECO:0000256" key="8">
    <source>
        <dbReference type="ARBA" id="ARBA00022898"/>
    </source>
</evidence>
<dbReference type="PANTHER" id="PTHR48077:SF6">
    <property type="entry name" value="TRYPTOPHAN SYNTHASE"/>
    <property type="match status" value="1"/>
</dbReference>
<comment type="catalytic activity">
    <reaction evidence="11 12">
        <text>(1S,2R)-1-C-(indol-3-yl)glycerol 3-phosphate + L-serine = D-glyceraldehyde 3-phosphate + L-tryptophan + H2O</text>
        <dbReference type="Rhea" id="RHEA:10532"/>
        <dbReference type="ChEBI" id="CHEBI:15377"/>
        <dbReference type="ChEBI" id="CHEBI:33384"/>
        <dbReference type="ChEBI" id="CHEBI:57912"/>
        <dbReference type="ChEBI" id="CHEBI:58866"/>
        <dbReference type="ChEBI" id="CHEBI:59776"/>
        <dbReference type="EC" id="4.2.1.20"/>
    </reaction>
</comment>
<dbReference type="NCBIfam" id="NF009057">
    <property type="entry name" value="PRK12391.1"/>
    <property type="match status" value="1"/>
</dbReference>
<dbReference type="PANTHER" id="PTHR48077">
    <property type="entry name" value="TRYPTOPHAN SYNTHASE-RELATED"/>
    <property type="match status" value="1"/>
</dbReference>
<dbReference type="PIRSF" id="PIRSF500824">
    <property type="entry name" value="TrpB_prok"/>
    <property type="match status" value="1"/>
</dbReference>
<evidence type="ECO:0000256" key="4">
    <source>
        <dbReference type="ARBA" id="ARBA00009982"/>
    </source>
</evidence>
<evidence type="ECO:0000256" key="10">
    <source>
        <dbReference type="ARBA" id="ARBA00023239"/>
    </source>
</evidence>
<sequence length="450" mass="49159">MENIRIQLDASEIPTHWYNVVADMPKPPAPPLGPDGQPVAAEKMLEIFPPNLLEQEMSAERWIAIPEEVREIYRLWRPAPLCRATRLEQALGTPAKIYYKYEGGSPAGSHKPNTAIPQAWYNRQAGIKRLSTETGAGQWGSSIALAGQMFGMEVRVYMVKVSYEQKAARRSLMRTWGAEVFASPTSQTQAGRDILAKDPFSPGSLGIAIAEAVEEAASRKDTNYVLGSVLNHVILHQTVIGLEAKKQFEKIGEYPDMIFAPCGGGSNFGGIAFPFLADKAAGRNIRLVAVEPSSCPTLTRGHYAYDYGDSSGYTPLMLMYTLGHDFVPPGIHAGGLRYHGDSPLVSQLYHEGLIEAVAVNQLATFEAGVQFARTEGIVPAPESCHGIRAVIDEALRCKETGEAKTLLFCLSGHGHFDMTSYDRYFAGELEDYAYPAEAIEAALQHLPKVG</sequence>
<comment type="function">
    <text evidence="2 12">The beta subunit is responsible for the synthesis of L-tryptophan from indole and L-serine.</text>
</comment>
<comment type="subunit">
    <text evidence="5 12">Tetramer of two alpha and two beta chains.</text>
</comment>
<evidence type="ECO:0000256" key="7">
    <source>
        <dbReference type="ARBA" id="ARBA00022822"/>
    </source>
</evidence>
<evidence type="ECO:0000256" key="12">
    <source>
        <dbReference type="HAMAP-Rule" id="MF_00133"/>
    </source>
</evidence>
<dbReference type="InterPro" id="IPR006316">
    <property type="entry name" value="Trp_synth_b-like"/>
</dbReference>
<dbReference type="InterPro" id="IPR023026">
    <property type="entry name" value="Trp_synth_beta/beta-like"/>
</dbReference>
<keyword evidence="9 12" id="KW-0057">Aromatic amino acid biosynthesis</keyword>
<name>A0A7Z7MUV1_9PROT</name>
<evidence type="ECO:0000256" key="3">
    <source>
        <dbReference type="ARBA" id="ARBA00004733"/>
    </source>
</evidence>
<dbReference type="GO" id="GO:0005737">
    <property type="term" value="C:cytoplasm"/>
    <property type="evidence" value="ECO:0007669"/>
    <property type="project" value="TreeGrafter"/>
</dbReference>
<dbReference type="EC" id="4.2.1.20" evidence="12"/>
<keyword evidence="15" id="KW-1185">Reference proteome</keyword>
<accession>A0A7Z7MUV1</accession>
<evidence type="ECO:0000256" key="11">
    <source>
        <dbReference type="ARBA" id="ARBA00049047"/>
    </source>
</evidence>
<evidence type="ECO:0000256" key="9">
    <source>
        <dbReference type="ARBA" id="ARBA00023141"/>
    </source>
</evidence>
<keyword evidence="8 12" id="KW-0663">Pyridoxal phosphate</keyword>
<proteinExistence type="inferred from homology"/>
<organism evidence="14 15">
    <name type="scientific">Sterolibacterium denitrificans</name>
    <dbReference type="NCBI Taxonomy" id="157592"/>
    <lineage>
        <taxon>Bacteria</taxon>
        <taxon>Pseudomonadati</taxon>
        <taxon>Pseudomonadota</taxon>
        <taxon>Betaproteobacteria</taxon>
        <taxon>Nitrosomonadales</taxon>
        <taxon>Sterolibacteriaceae</taxon>
        <taxon>Sterolibacterium</taxon>
    </lineage>
</organism>
<dbReference type="InterPro" id="IPR001926">
    <property type="entry name" value="TrpB-like_PALP"/>
</dbReference>
<dbReference type="RefSeq" id="WP_154716050.1">
    <property type="nucleotide sequence ID" value="NZ_LT837803.1"/>
</dbReference>
<dbReference type="AlphaFoldDB" id="A0A7Z7MUV1"/>
<comment type="pathway">
    <text evidence="3 12">Amino-acid biosynthesis; L-tryptophan biosynthesis; L-tryptophan from chorismate: step 5/5.</text>
</comment>
<dbReference type="Proteomes" id="UP000242886">
    <property type="component" value="Chromosome SDENCHOL"/>
</dbReference>
<keyword evidence="10 12" id="KW-0456">Lyase</keyword>
<reference evidence="14" key="1">
    <citation type="submission" date="2017-03" db="EMBL/GenBank/DDBJ databases">
        <authorList>
            <consortium name="AG Boll"/>
        </authorList>
    </citation>
    <scope>NUCLEOTIDE SEQUENCE [LARGE SCALE GENOMIC DNA]</scope>
    <source>
        <strain evidence="14">Chol</strain>
    </source>
</reference>
<dbReference type="HAMAP" id="MF_00133">
    <property type="entry name" value="Trp_synth_beta"/>
    <property type="match status" value="1"/>
</dbReference>
<evidence type="ECO:0000256" key="1">
    <source>
        <dbReference type="ARBA" id="ARBA00001933"/>
    </source>
</evidence>
<evidence type="ECO:0000256" key="2">
    <source>
        <dbReference type="ARBA" id="ARBA00002786"/>
    </source>
</evidence>
<keyword evidence="7 12" id="KW-0822">Tryptophan biosynthesis</keyword>
<dbReference type="UniPathway" id="UPA00035">
    <property type="reaction ID" value="UER00044"/>
</dbReference>
<feature type="modified residue" description="N6-(pyridoxal phosphate)lysine" evidence="12">
    <location>
        <position position="111"/>
    </location>
</feature>
<dbReference type="Gene3D" id="3.40.50.1100">
    <property type="match status" value="2"/>
</dbReference>
<protein>
    <recommendedName>
        <fullName evidence="12">Tryptophan synthase beta chain</fullName>
        <ecNumber evidence="12">4.2.1.20</ecNumber>
    </recommendedName>
</protein>
<evidence type="ECO:0000313" key="15">
    <source>
        <dbReference type="Proteomes" id="UP000242886"/>
    </source>
</evidence>
<comment type="similarity">
    <text evidence="4 12">Belongs to the TrpB family.</text>
</comment>
<evidence type="ECO:0000256" key="6">
    <source>
        <dbReference type="ARBA" id="ARBA00022605"/>
    </source>
</evidence>
<dbReference type="InterPro" id="IPR036052">
    <property type="entry name" value="TrpB-like_PALP_sf"/>
</dbReference>
<dbReference type="GO" id="GO:0030170">
    <property type="term" value="F:pyridoxal phosphate binding"/>
    <property type="evidence" value="ECO:0007669"/>
    <property type="project" value="InterPro"/>
</dbReference>
<dbReference type="SUPFAM" id="SSF53686">
    <property type="entry name" value="Tryptophan synthase beta subunit-like PLP-dependent enzymes"/>
    <property type="match status" value="1"/>
</dbReference>
<dbReference type="EMBL" id="LT837803">
    <property type="protein sequence ID" value="SMB22721.1"/>
    <property type="molecule type" value="Genomic_DNA"/>
</dbReference>
<keyword evidence="6 12" id="KW-0028">Amino-acid biosynthesis</keyword>
<dbReference type="NCBIfam" id="TIGR01415">
    <property type="entry name" value="trpB_rel"/>
    <property type="match status" value="1"/>
</dbReference>
<evidence type="ECO:0000313" key="14">
    <source>
        <dbReference type="EMBL" id="SMB22721.1"/>
    </source>
</evidence>
<evidence type="ECO:0000256" key="5">
    <source>
        <dbReference type="ARBA" id="ARBA00011270"/>
    </source>
</evidence>
<comment type="cofactor">
    <cofactor evidence="1 12">
        <name>pyridoxal 5'-phosphate</name>
        <dbReference type="ChEBI" id="CHEBI:597326"/>
    </cofactor>
</comment>
<dbReference type="Pfam" id="PF00291">
    <property type="entry name" value="PALP"/>
    <property type="match status" value="1"/>
</dbReference>
<dbReference type="GO" id="GO:0004834">
    <property type="term" value="F:tryptophan synthase activity"/>
    <property type="evidence" value="ECO:0007669"/>
    <property type="project" value="UniProtKB-UniRule"/>
</dbReference>
<feature type="domain" description="Tryptophan synthase beta chain-like PALP" evidence="13">
    <location>
        <begin position="75"/>
        <end position="412"/>
    </location>
</feature>
<dbReference type="GO" id="GO:0052684">
    <property type="term" value="F:L-serine hydro-lyase (adding indole, L-tryptophan-forming) activity"/>
    <property type="evidence" value="ECO:0007669"/>
    <property type="project" value="TreeGrafter"/>
</dbReference>
<dbReference type="PIRSF" id="PIRSF001413">
    <property type="entry name" value="Trp_syn_beta"/>
    <property type="match status" value="1"/>
</dbReference>
<evidence type="ECO:0000259" key="13">
    <source>
        <dbReference type="Pfam" id="PF00291"/>
    </source>
</evidence>
<gene>
    <name evidence="12 14" type="primary">trpB</name>
    <name evidence="14" type="ORF">SDENCHOL_10672</name>
</gene>